<proteinExistence type="predicted"/>
<evidence type="ECO:0000313" key="2">
    <source>
        <dbReference type="EMBL" id="QIK52017.1"/>
    </source>
</evidence>
<keyword evidence="3" id="KW-1185">Reference proteome</keyword>
<feature type="transmembrane region" description="Helical" evidence="1">
    <location>
        <begin position="9"/>
        <end position="26"/>
    </location>
</feature>
<reference evidence="2 3" key="1">
    <citation type="journal article" date="2017" name="Int. J. Syst. Evol. Microbiol.">
        <title>Jeotgalibaca porci sp. nov. and Jeotgalibaca arthritidis sp. nov., isolated from pigs, and emended description of the genus Jeotgalibaca.</title>
        <authorList>
            <person name="Zamora L."/>
            <person name="Perez-Sancho M."/>
            <person name="Dominguez L."/>
            <person name="Fernandez-Garayzabal J.F."/>
            <person name="Vela A.I."/>
        </authorList>
    </citation>
    <scope>NUCLEOTIDE SEQUENCE [LARGE SCALE GENOMIC DNA]</scope>
    <source>
        <strain evidence="2 3">CCUG 69148</strain>
    </source>
</reference>
<dbReference type="GeneID" id="94553270"/>
<dbReference type="KEGG" id="jpo:G7058_08240"/>
<name>A0A6G7WIG6_9LACT</name>
<keyword evidence="1" id="KW-0812">Transmembrane</keyword>
<evidence type="ECO:0000256" key="1">
    <source>
        <dbReference type="SAM" id="Phobius"/>
    </source>
</evidence>
<dbReference type="AlphaFoldDB" id="A0A6G7WIG6"/>
<evidence type="ECO:0000313" key="3">
    <source>
        <dbReference type="Proteomes" id="UP000501830"/>
    </source>
</evidence>
<dbReference type="Proteomes" id="UP000501830">
    <property type="component" value="Chromosome"/>
</dbReference>
<accession>A0A6G7WIG6</accession>
<keyword evidence="1" id="KW-0472">Membrane</keyword>
<dbReference type="RefSeq" id="WP_166063079.1">
    <property type="nucleotide sequence ID" value="NZ_CP049889.1"/>
</dbReference>
<keyword evidence="1" id="KW-1133">Transmembrane helix</keyword>
<protein>
    <submittedName>
        <fullName evidence="2">Uncharacterized protein</fullName>
    </submittedName>
</protein>
<feature type="transmembrane region" description="Helical" evidence="1">
    <location>
        <begin position="93"/>
        <end position="111"/>
    </location>
</feature>
<sequence length="123" mass="14190">MKLNEKENLFQAVFVVAIVLLKRFYGSALGEYENIIFVFTAAIGLFAINWLLKRLDKSGATFDTWEDKWDLATILAYGFSLLLLKWLQVTNIWVLVVVGVLIIGINVVIKLKRREIKKNMDIR</sequence>
<gene>
    <name evidence="2" type="ORF">G7058_08240</name>
</gene>
<feature type="transmembrane region" description="Helical" evidence="1">
    <location>
        <begin position="32"/>
        <end position="51"/>
    </location>
</feature>
<dbReference type="EMBL" id="CP049889">
    <property type="protein sequence ID" value="QIK52017.1"/>
    <property type="molecule type" value="Genomic_DNA"/>
</dbReference>
<organism evidence="2 3">
    <name type="scientific">Jeotgalibaca porci</name>
    <dbReference type="NCBI Taxonomy" id="1868793"/>
    <lineage>
        <taxon>Bacteria</taxon>
        <taxon>Bacillati</taxon>
        <taxon>Bacillota</taxon>
        <taxon>Bacilli</taxon>
        <taxon>Lactobacillales</taxon>
        <taxon>Carnobacteriaceae</taxon>
        <taxon>Jeotgalibaca</taxon>
    </lineage>
</organism>